<evidence type="ECO:0000256" key="1">
    <source>
        <dbReference type="SAM" id="SignalP"/>
    </source>
</evidence>
<evidence type="ECO:0000313" key="2">
    <source>
        <dbReference type="EMBL" id="PMC07344.1"/>
    </source>
</evidence>
<dbReference type="RefSeq" id="WP_102189090.1">
    <property type="nucleotide sequence ID" value="NZ_PNGI01000039.1"/>
</dbReference>
<evidence type="ECO:0000313" key="3">
    <source>
        <dbReference type="Proteomes" id="UP000235661"/>
    </source>
</evidence>
<feature type="chain" id="PRO_5014957322" description="DUF4848 domain-containing protein" evidence="1">
    <location>
        <begin position="25"/>
        <end position="229"/>
    </location>
</feature>
<keyword evidence="1" id="KW-0732">Signal</keyword>
<evidence type="ECO:0008006" key="4">
    <source>
        <dbReference type="Google" id="ProtNLM"/>
    </source>
</evidence>
<dbReference type="EMBL" id="PNGI01000039">
    <property type="protein sequence ID" value="PMC07344.1"/>
    <property type="molecule type" value="Genomic_DNA"/>
</dbReference>
<organism evidence="2 3">
    <name type="scientific">Hoylesella timonensis</name>
    <dbReference type="NCBI Taxonomy" id="386414"/>
    <lineage>
        <taxon>Bacteria</taxon>
        <taxon>Pseudomonadati</taxon>
        <taxon>Bacteroidota</taxon>
        <taxon>Bacteroidia</taxon>
        <taxon>Bacteroidales</taxon>
        <taxon>Prevotellaceae</taxon>
        <taxon>Hoylesella</taxon>
    </lineage>
</organism>
<dbReference type="PROSITE" id="PS51257">
    <property type="entry name" value="PROKAR_LIPOPROTEIN"/>
    <property type="match status" value="1"/>
</dbReference>
<protein>
    <recommendedName>
        <fullName evidence="4">DUF4848 domain-containing protein</fullName>
    </recommendedName>
</protein>
<reference evidence="2 3" key="1">
    <citation type="submission" date="2017-09" db="EMBL/GenBank/DDBJ databases">
        <title>Bacterial strain isolated from the female urinary microbiota.</title>
        <authorList>
            <person name="Thomas-White K."/>
            <person name="Kumar N."/>
            <person name="Forster S."/>
            <person name="Putonti C."/>
            <person name="Lawley T."/>
            <person name="Wolfe A.J."/>
        </authorList>
    </citation>
    <scope>NUCLEOTIDE SEQUENCE [LARGE SCALE GENOMIC DNA]</scope>
    <source>
        <strain evidence="2 3">UMB0818</strain>
    </source>
</reference>
<dbReference type="AlphaFoldDB" id="A0A2N6Q2V4"/>
<sequence length="229" mass="25071">MNMKHYLLLAICLTLGLGLSSCNQEEPTSGSLADPINPHFRVIGISTQADANLLLAKYLVLDEDKREYSLVITKEEALGLGLTESMFDNAIKEIEETNKFIKEYDNETPNELLLTNPRQKTIEESTLRASEAGVISTSDNQWGYSSFSSVTREAKGVRFLCRSAAALTPVYNCFTKWAAETKSRTAIGAIGVNTEIKVPMAVSGSQSLIRLGFKTSDSNGGTASWGIYR</sequence>
<dbReference type="Proteomes" id="UP000235661">
    <property type="component" value="Unassembled WGS sequence"/>
</dbReference>
<feature type="signal peptide" evidence="1">
    <location>
        <begin position="1"/>
        <end position="24"/>
    </location>
</feature>
<accession>A0A2N6Q2V4</accession>
<proteinExistence type="predicted"/>
<name>A0A2N6Q2V4_9BACT</name>
<gene>
    <name evidence="2" type="ORF">CJ232_11505</name>
</gene>
<comment type="caution">
    <text evidence="2">The sequence shown here is derived from an EMBL/GenBank/DDBJ whole genome shotgun (WGS) entry which is preliminary data.</text>
</comment>